<feature type="domain" description="Helicase ATP-binding" evidence="16">
    <location>
        <begin position="274"/>
        <end position="435"/>
    </location>
</feature>
<dbReference type="InterPro" id="IPR011545">
    <property type="entry name" value="DEAD/DEAH_box_helicase_dom"/>
</dbReference>
<evidence type="ECO:0000256" key="9">
    <source>
        <dbReference type="ARBA" id="ARBA00023172"/>
    </source>
</evidence>
<comment type="similarity">
    <text evidence="1 15">Belongs to the helicase family. RecG subfamily.</text>
</comment>
<reference evidence="18" key="2">
    <citation type="journal article" date="2021" name="PeerJ">
        <title>Extensive microbial diversity within the chicken gut microbiome revealed by metagenomics and culture.</title>
        <authorList>
            <person name="Gilroy R."/>
            <person name="Ravi A."/>
            <person name="Getino M."/>
            <person name="Pursley I."/>
            <person name="Horton D.L."/>
            <person name="Alikhan N.F."/>
            <person name="Baker D."/>
            <person name="Gharbi K."/>
            <person name="Hall N."/>
            <person name="Watson M."/>
            <person name="Adriaenssens E.M."/>
            <person name="Foster-Nyarko E."/>
            <person name="Jarju S."/>
            <person name="Secka A."/>
            <person name="Antonio M."/>
            <person name="Oren A."/>
            <person name="Chaudhuri R.R."/>
            <person name="La Ragione R."/>
            <person name="Hildebrand F."/>
            <person name="Pallen M.J."/>
        </authorList>
    </citation>
    <scope>NUCLEOTIDE SEQUENCE</scope>
    <source>
        <strain evidence="18">C6-149</strain>
    </source>
</reference>
<keyword evidence="11" id="KW-0413">Isomerase</keyword>
<dbReference type="CDD" id="cd17992">
    <property type="entry name" value="DEXHc_RecG"/>
    <property type="match status" value="1"/>
</dbReference>
<evidence type="ECO:0000256" key="14">
    <source>
        <dbReference type="ARBA" id="ARBA00048988"/>
    </source>
</evidence>
<evidence type="ECO:0000256" key="1">
    <source>
        <dbReference type="ARBA" id="ARBA00007504"/>
    </source>
</evidence>
<evidence type="ECO:0000256" key="15">
    <source>
        <dbReference type="RuleBase" id="RU363016"/>
    </source>
</evidence>
<evidence type="ECO:0000313" key="19">
    <source>
        <dbReference type="Proteomes" id="UP000823614"/>
    </source>
</evidence>
<proteinExistence type="inferred from homology"/>
<evidence type="ECO:0000256" key="6">
    <source>
        <dbReference type="ARBA" id="ARBA00022806"/>
    </source>
</evidence>
<evidence type="ECO:0000256" key="13">
    <source>
        <dbReference type="ARBA" id="ARBA00034808"/>
    </source>
</evidence>
<keyword evidence="9 15" id="KW-0233">DNA recombination</keyword>
<dbReference type="GO" id="GO:0043138">
    <property type="term" value="F:3'-5' DNA helicase activity"/>
    <property type="evidence" value="ECO:0007669"/>
    <property type="project" value="UniProtKB-EC"/>
</dbReference>
<dbReference type="InterPro" id="IPR012340">
    <property type="entry name" value="NA-bd_OB-fold"/>
</dbReference>
<dbReference type="Proteomes" id="UP000823614">
    <property type="component" value="Unassembled WGS sequence"/>
</dbReference>
<keyword evidence="4 15" id="KW-0227">DNA damage</keyword>
<protein>
    <recommendedName>
        <fullName evidence="2 15">ATP-dependent DNA helicase RecG</fullName>
        <ecNumber evidence="13 15">5.6.2.4</ecNumber>
    </recommendedName>
</protein>
<dbReference type="SMART" id="SM00487">
    <property type="entry name" value="DEXDc"/>
    <property type="match status" value="1"/>
</dbReference>
<evidence type="ECO:0000313" key="18">
    <source>
        <dbReference type="EMBL" id="MBO8441106.1"/>
    </source>
</evidence>
<dbReference type="SUPFAM" id="SSF52540">
    <property type="entry name" value="P-loop containing nucleoside triphosphate hydrolases"/>
    <property type="match status" value="2"/>
</dbReference>
<dbReference type="PROSITE" id="PS51194">
    <property type="entry name" value="HELICASE_CTER"/>
    <property type="match status" value="1"/>
</dbReference>
<evidence type="ECO:0000256" key="4">
    <source>
        <dbReference type="ARBA" id="ARBA00022763"/>
    </source>
</evidence>
<feature type="domain" description="Helicase C-terminal" evidence="17">
    <location>
        <begin position="458"/>
        <end position="614"/>
    </location>
</feature>
<dbReference type="InterPro" id="IPR033454">
    <property type="entry name" value="RecG_wedge"/>
</dbReference>
<dbReference type="InterPro" id="IPR045562">
    <property type="entry name" value="RecG_dom3_C"/>
</dbReference>
<dbReference type="PANTHER" id="PTHR47964:SF1">
    <property type="entry name" value="ATP-DEPENDENT DNA HELICASE HOMOLOG RECG, CHLOROPLASTIC"/>
    <property type="match status" value="1"/>
</dbReference>
<dbReference type="PROSITE" id="PS51192">
    <property type="entry name" value="HELICASE_ATP_BIND_1"/>
    <property type="match status" value="1"/>
</dbReference>
<evidence type="ECO:0000256" key="5">
    <source>
        <dbReference type="ARBA" id="ARBA00022801"/>
    </source>
</evidence>
<dbReference type="Gene3D" id="2.40.50.140">
    <property type="entry name" value="Nucleic acid-binding proteins"/>
    <property type="match status" value="1"/>
</dbReference>
<gene>
    <name evidence="18" type="primary">recG</name>
    <name evidence="18" type="ORF">IAA89_01450</name>
</gene>
<reference evidence="18" key="1">
    <citation type="submission" date="2020-10" db="EMBL/GenBank/DDBJ databases">
        <authorList>
            <person name="Gilroy R."/>
        </authorList>
    </citation>
    <scope>NUCLEOTIDE SEQUENCE</scope>
    <source>
        <strain evidence="18">C6-149</strain>
    </source>
</reference>
<evidence type="ECO:0000256" key="3">
    <source>
        <dbReference type="ARBA" id="ARBA00022741"/>
    </source>
</evidence>
<dbReference type="InterPro" id="IPR004609">
    <property type="entry name" value="ATP-dep_DNA_helicase_RecG"/>
</dbReference>
<keyword evidence="6 15" id="KW-0347">Helicase</keyword>
<dbReference type="Pfam" id="PF00271">
    <property type="entry name" value="Helicase_C"/>
    <property type="match status" value="1"/>
</dbReference>
<evidence type="ECO:0000256" key="7">
    <source>
        <dbReference type="ARBA" id="ARBA00022840"/>
    </source>
</evidence>
<dbReference type="EMBL" id="JADIMP010000027">
    <property type="protein sequence ID" value="MBO8441106.1"/>
    <property type="molecule type" value="Genomic_DNA"/>
</dbReference>
<keyword evidence="3 15" id="KW-0547">Nucleotide-binding</keyword>
<comment type="function">
    <text evidence="15">Plays a critical role in recombination and DNA repair. Helps process Holliday junction intermediates to mature products by catalyzing branch migration. Has replication fork regression activity, unwinds stalled or blocked replication forks to make a HJ that can be resolved. Has a DNA unwinding activity characteristic of a DNA helicase with 3'-5' polarity.</text>
</comment>
<keyword evidence="8" id="KW-0238">DNA-binding</keyword>
<comment type="catalytic activity">
    <reaction evidence="12 15">
        <text>Couples ATP hydrolysis with the unwinding of duplex DNA by translocating in the 3'-5' direction.</text>
        <dbReference type="EC" id="5.6.2.4"/>
    </reaction>
</comment>
<dbReference type="InterPro" id="IPR047112">
    <property type="entry name" value="RecG/Mfd"/>
</dbReference>
<dbReference type="GO" id="GO:0016787">
    <property type="term" value="F:hydrolase activity"/>
    <property type="evidence" value="ECO:0007669"/>
    <property type="project" value="UniProtKB-KW"/>
</dbReference>
<evidence type="ECO:0000256" key="11">
    <source>
        <dbReference type="ARBA" id="ARBA00023235"/>
    </source>
</evidence>
<dbReference type="Gene3D" id="1.10.150.20">
    <property type="entry name" value="5' to 3' exonuclease, C-terminal subdomain"/>
    <property type="match status" value="1"/>
</dbReference>
<dbReference type="InterPro" id="IPR014001">
    <property type="entry name" value="Helicase_ATP-bd"/>
</dbReference>
<dbReference type="InterPro" id="IPR001650">
    <property type="entry name" value="Helicase_C-like"/>
</dbReference>
<evidence type="ECO:0000256" key="12">
    <source>
        <dbReference type="ARBA" id="ARBA00034617"/>
    </source>
</evidence>
<dbReference type="GO" id="GO:0003677">
    <property type="term" value="F:DNA binding"/>
    <property type="evidence" value="ECO:0007669"/>
    <property type="project" value="UniProtKB-KW"/>
</dbReference>
<dbReference type="Gene3D" id="3.40.50.300">
    <property type="entry name" value="P-loop containing nucleotide triphosphate hydrolases"/>
    <property type="match status" value="2"/>
</dbReference>
<dbReference type="InterPro" id="IPR027417">
    <property type="entry name" value="P-loop_NTPase"/>
</dbReference>
<evidence type="ECO:0000256" key="2">
    <source>
        <dbReference type="ARBA" id="ARBA00017846"/>
    </source>
</evidence>
<dbReference type="Pfam" id="PF17191">
    <property type="entry name" value="RecG_wedge"/>
    <property type="match status" value="1"/>
</dbReference>
<dbReference type="NCBIfam" id="NF008168">
    <property type="entry name" value="PRK10917.2-2"/>
    <property type="match status" value="1"/>
</dbReference>
<evidence type="ECO:0000256" key="10">
    <source>
        <dbReference type="ARBA" id="ARBA00023204"/>
    </source>
</evidence>
<sequence length="684" mass="77499">MTDNKQLKSLEDPVDKLKGVGPKKAKALNKLGISTINDLLEYYPIRYEDFSIRGLTMAKDGEKITVKGDIVTEPRAVFYGRHKSRITVKLAINDNEIIELVFFNQPWLKKQLSVGQKLIVYGKWNLSRRSLSVIKTLDNVTDSKFSANYASNKEIKQQTIAQLVKLAFDEYQDVIYSILPNFLIQKYKLMDRKTMIHNLHFPKNQDEVTLAKRTAVFEEFFLFEMRLQMAKAQDKNNHGLVIEYNNEKLKQFISKLPFELTNDQKRVVNEICFDLKRPIHMNRLLQGDVGSGKTIVAAIAMYAAITGGYQAALMAPTEILAEQHAKNLAEIFADCPVNIVLMTGSLKSKIRKNNLLNIKNGEFNLIIGTHALISDDVEYHNLGLVIIDEQHRFGVEQRKALRQKGMNPDILSMTATPIPRTLQITAYGEMDVSLIKHLPAGRKPIQTRWLHHAQTPTAINFILKELAKGRQAFIVTPLIEESETLDVQNAIAVYEKIKTDFAPKFKVGLLHGRMKDDEKSAVMQDFKKQKYDVLVSTTVIEVGIDIPNASVMLILDADRFGLSQLHQLRGRIGRGEYNSTCIVVADPKTQYGIKRMETIVKVSDGFTLAQKDLELRGPGDVLGTKQTGVPDFKIGDPVKQINILQIAQQEAISLINQPGWEKQPENRELVGYENYLLKKHSMID</sequence>
<dbReference type="CDD" id="cd04488">
    <property type="entry name" value="RecG_wedge_OBF"/>
    <property type="match status" value="1"/>
</dbReference>
<dbReference type="GO" id="GO:0006281">
    <property type="term" value="P:DNA repair"/>
    <property type="evidence" value="ECO:0007669"/>
    <property type="project" value="UniProtKB-UniRule"/>
</dbReference>
<evidence type="ECO:0000256" key="8">
    <source>
        <dbReference type="ARBA" id="ARBA00023125"/>
    </source>
</evidence>
<comment type="caution">
    <text evidence="18">The sequence shown here is derived from an EMBL/GenBank/DDBJ whole genome shotgun (WGS) entry which is preliminary data.</text>
</comment>
<organism evidence="18 19">
    <name type="scientific">Candidatus Gallilactobacillus intestinavium</name>
    <dbReference type="NCBI Taxonomy" id="2840838"/>
    <lineage>
        <taxon>Bacteria</taxon>
        <taxon>Bacillati</taxon>
        <taxon>Bacillota</taxon>
        <taxon>Bacilli</taxon>
        <taxon>Lactobacillales</taxon>
        <taxon>Lactobacillaceae</taxon>
        <taxon>Lactobacillaceae incertae sedis</taxon>
        <taxon>Candidatus Gallilactobacillus</taxon>
    </lineage>
</organism>
<dbReference type="Pfam" id="PF00270">
    <property type="entry name" value="DEAD"/>
    <property type="match status" value="1"/>
</dbReference>
<dbReference type="AlphaFoldDB" id="A0A9D9H7L8"/>
<keyword evidence="7 15" id="KW-0067">ATP-binding</keyword>
<name>A0A9D9H7L8_9LACO</name>
<dbReference type="PANTHER" id="PTHR47964">
    <property type="entry name" value="ATP-DEPENDENT DNA HELICASE HOMOLOG RECG, CHLOROPLASTIC"/>
    <property type="match status" value="1"/>
</dbReference>
<dbReference type="EC" id="5.6.2.4" evidence="13 15"/>
<comment type="catalytic activity">
    <reaction evidence="14 15">
        <text>ATP + H2O = ADP + phosphate + H(+)</text>
        <dbReference type="Rhea" id="RHEA:13065"/>
        <dbReference type="ChEBI" id="CHEBI:15377"/>
        <dbReference type="ChEBI" id="CHEBI:15378"/>
        <dbReference type="ChEBI" id="CHEBI:30616"/>
        <dbReference type="ChEBI" id="CHEBI:43474"/>
        <dbReference type="ChEBI" id="CHEBI:456216"/>
        <dbReference type="EC" id="5.6.2.4"/>
    </reaction>
</comment>
<dbReference type="SUPFAM" id="SSF50249">
    <property type="entry name" value="Nucleic acid-binding proteins"/>
    <property type="match status" value="1"/>
</dbReference>
<evidence type="ECO:0000259" key="17">
    <source>
        <dbReference type="PROSITE" id="PS51194"/>
    </source>
</evidence>
<keyword evidence="10 15" id="KW-0234">DNA repair</keyword>
<dbReference type="CDD" id="cd18811">
    <property type="entry name" value="SF2_C_RecG"/>
    <property type="match status" value="1"/>
</dbReference>
<dbReference type="GO" id="GO:0005524">
    <property type="term" value="F:ATP binding"/>
    <property type="evidence" value="ECO:0007669"/>
    <property type="project" value="UniProtKB-KW"/>
</dbReference>
<dbReference type="GO" id="GO:0006310">
    <property type="term" value="P:DNA recombination"/>
    <property type="evidence" value="ECO:0007669"/>
    <property type="project" value="UniProtKB-UniRule"/>
</dbReference>
<dbReference type="Pfam" id="PF19833">
    <property type="entry name" value="RecG_dom3_C"/>
    <property type="match status" value="1"/>
</dbReference>
<accession>A0A9D9H7L8</accession>
<evidence type="ECO:0000259" key="16">
    <source>
        <dbReference type="PROSITE" id="PS51192"/>
    </source>
</evidence>
<keyword evidence="5 15" id="KW-0378">Hydrolase</keyword>
<dbReference type="NCBIfam" id="NF008165">
    <property type="entry name" value="PRK10917.1-3"/>
    <property type="match status" value="1"/>
</dbReference>
<dbReference type="SMART" id="SM00490">
    <property type="entry name" value="HELICc"/>
    <property type="match status" value="1"/>
</dbReference>
<dbReference type="NCBIfam" id="TIGR00643">
    <property type="entry name" value="recG"/>
    <property type="match status" value="1"/>
</dbReference>